<name>A0A5B8MB40_9CHLO</name>
<keyword evidence="10" id="KW-1015">Disulfide bond</keyword>
<evidence type="ECO:0000256" key="3">
    <source>
        <dbReference type="ARBA" id="ARBA00011953"/>
    </source>
</evidence>
<dbReference type="PANTHER" id="PTHR11933">
    <property type="entry name" value="TRNA 5-METHYLAMINOMETHYL-2-THIOURIDYLATE -METHYLTRANSFERASE"/>
    <property type="match status" value="1"/>
</dbReference>
<evidence type="ECO:0000256" key="4">
    <source>
        <dbReference type="ARBA" id="ARBA00022555"/>
    </source>
</evidence>
<keyword evidence="9" id="KW-0694">RNA-binding</keyword>
<comment type="similarity">
    <text evidence="2">Belongs to the MnmA/TRMU family.</text>
</comment>
<dbReference type="Pfam" id="PF20259">
    <property type="entry name" value="tRNA_Me_trans_M"/>
    <property type="match status" value="1"/>
</dbReference>
<dbReference type="OrthoDB" id="3685at2759"/>
<comment type="catalytic activity">
    <reaction evidence="11">
        <text>5-taurinomethyluridine(34) in tRNA + S-sulfanyl-L-cysteinyl-[protein] + AH2 + ATP = 5-taurinomethyl-2-thiouridine(34) in tRNA + L-cysteinyl-[protein] + A + AMP + diphosphate + H(+)</text>
        <dbReference type="Rhea" id="RHEA:47040"/>
        <dbReference type="Rhea" id="RHEA-COMP:10131"/>
        <dbReference type="Rhea" id="RHEA-COMP:11726"/>
        <dbReference type="Rhea" id="RHEA-COMP:11732"/>
        <dbReference type="Rhea" id="RHEA-COMP:11733"/>
        <dbReference type="ChEBI" id="CHEBI:13193"/>
        <dbReference type="ChEBI" id="CHEBI:15378"/>
        <dbReference type="ChEBI" id="CHEBI:17499"/>
        <dbReference type="ChEBI" id="CHEBI:29950"/>
        <dbReference type="ChEBI" id="CHEBI:30616"/>
        <dbReference type="ChEBI" id="CHEBI:33019"/>
        <dbReference type="ChEBI" id="CHEBI:61963"/>
        <dbReference type="ChEBI" id="CHEBI:87171"/>
        <dbReference type="ChEBI" id="CHEBI:87172"/>
        <dbReference type="ChEBI" id="CHEBI:456215"/>
        <dbReference type="EC" id="2.8.1.14"/>
    </reaction>
</comment>
<reference evidence="14 15" key="1">
    <citation type="submission" date="2018-07" db="EMBL/GenBank/DDBJ databases">
        <title>The complete nuclear genome of the prasinophyte Chloropicon primus (CCMP1205).</title>
        <authorList>
            <person name="Pombert J.-F."/>
            <person name="Otis C."/>
            <person name="Turmel M."/>
            <person name="Lemieux C."/>
        </authorList>
    </citation>
    <scope>NUCLEOTIDE SEQUENCE [LARGE SCALE GENOMIC DNA]</scope>
    <source>
        <strain evidence="14 15">CCMP1205</strain>
    </source>
</reference>
<dbReference type="SUPFAM" id="SSF52402">
    <property type="entry name" value="Adenine nucleotide alpha hydrolases-like"/>
    <property type="match status" value="1"/>
</dbReference>
<dbReference type="GO" id="GO:0061708">
    <property type="term" value="F:tRNA-5-taurinomethyluridine 2-sulfurtransferase"/>
    <property type="evidence" value="ECO:0007669"/>
    <property type="project" value="UniProtKB-EC"/>
</dbReference>
<dbReference type="InterPro" id="IPR004506">
    <property type="entry name" value="MnmA-like"/>
</dbReference>
<keyword evidence="6" id="KW-0819">tRNA processing</keyword>
<dbReference type="Gene3D" id="2.40.30.10">
    <property type="entry name" value="Translation factors"/>
    <property type="match status" value="1"/>
</dbReference>
<dbReference type="InterPro" id="IPR046884">
    <property type="entry name" value="MnmA-like_central"/>
</dbReference>
<evidence type="ECO:0000256" key="2">
    <source>
        <dbReference type="ARBA" id="ARBA00006191"/>
    </source>
</evidence>
<proteinExistence type="inferred from homology"/>
<keyword evidence="8" id="KW-0067">ATP-binding</keyword>
<sequence length="453" mass="50250">MIPRFRHRASTSPVGKLLACWRGASTLSPSSDEKVREALVRPSWSHLPAPADGPEKPRIAVAMSGGVDSSVAAYILKEQGCDVFGIYMKTWDELEEGESGCTVAEDRTFARKACAHLSIPFVEVDLVAEYWQSVFQPYIERFGAGQTPNPDLYCNEFMKFGALMKRAKELGATGLATGHFARLGYCESRKQVRLVRGLDKRKDQTYFLSRLNQDQLGSTVFPVGALTKDQVRGLADSIGLPNAGKKSSTGICFIGKRRFSNFLKQYIYPTPGEFVAVDGSSMGTHEGLELYTRGQRSRIESGGRGAFYVVGKDVDKGVVYVAENRDHPSQFSRGAFLKELHWIGFSPPGAYARTGRLRCEFKARYLEQDGKCTLYSPKTPVEDEPTKFYHSGSQETDVIGPLHYVKFDEPHAAVTPEQALVLYDGDVCLGSALIHRPGKTLFEEEEERDCLLP</sequence>
<evidence type="ECO:0000256" key="10">
    <source>
        <dbReference type="ARBA" id="ARBA00023157"/>
    </source>
</evidence>
<dbReference type="EC" id="2.8.1.14" evidence="3"/>
<evidence type="ECO:0000256" key="8">
    <source>
        <dbReference type="ARBA" id="ARBA00022840"/>
    </source>
</evidence>
<dbReference type="Proteomes" id="UP000316726">
    <property type="component" value="Chromosome 1"/>
</dbReference>
<dbReference type="FunFam" id="3.40.50.620:FF:000115">
    <property type="entry name" value="tRNA-specific 2-thiouridylase MnmA"/>
    <property type="match status" value="1"/>
</dbReference>
<dbReference type="InterPro" id="IPR014729">
    <property type="entry name" value="Rossmann-like_a/b/a_fold"/>
</dbReference>
<evidence type="ECO:0000259" key="12">
    <source>
        <dbReference type="Pfam" id="PF20258"/>
    </source>
</evidence>
<dbReference type="InterPro" id="IPR023382">
    <property type="entry name" value="MnmA-like_central_sf"/>
</dbReference>
<keyword evidence="15" id="KW-1185">Reference proteome</keyword>
<dbReference type="STRING" id="1764295.A0A5B8MB40"/>
<keyword evidence="5" id="KW-0808">Transferase</keyword>
<evidence type="ECO:0000256" key="7">
    <source>
        <dbReference type="ARBA" id="ARBA00022741"/>
    </source>
</evidence>
<organism evidence="14 15">
    <name type="scientific">Chloropicon primus</name>
    <dbReference type="NCBI Taxonomy" id="1764295"/>
    <lineage>
        <taxon>Eukaryota</taxon>
        <taxon>Viridiplantae</taxon>
        <taxon>Chlorophyta</taxon>
        <taxon>Chloropicophyceae</taxon>
        <taxon>Chloropicales</taxon>
        <taxon>Chloropicaceae</taxon>
        <taxon>Chloropicon</taxon>
    </lineage>
</organism>
<evidence type="ECO:0000256" key="1">
    <source>
        <dbReference type="ARBA" id="ARBA00003986"/>
    </source>
</evidence>
<evidence type="ECO:0000259" key="13">
    <source>
        <dbReference type="Pfam" id="PF20259"/>
    </source>
</evidence>
<evidence type="ECO:0000256" key="5">
    <source>
        <dbReference type="ARBA" id="ARBA00022679"/>
    </source>
</evidence>
<dbReference type="Pfam" id="PF03054">
    <property type="entry name" value="tRNA_Me_trans"/>
    <property type="match status" value="1"/>
</dbReference>
<dbReference type="NCBIfam" id="NF001138">
    <property type="entry name" value="PRK00143.1"/>
    <property type="match status" value="1"/>
</dbReference>
<dbReference type="InterPro" id="IPR046885">
    <property type="entry name" value="MnmA-like_C"/>
</dbReference>
<evidence type="ECO:0000313" key="15">
    <source>
        <dbReference type="Proteomes" id="UP000316726"/>
    </source>
</evidence>
<dbReference type="AlphaFoldDB" id="A0A5B8MB40"/>
<dbReference type="NCBIfam" id="TIGR00420">
    <property type="entry name" value="trmU"/>
    <property type="match status" value="1"/>
</dbReference>
<dbReference type="HAMAP" id="MF_00144">
    <property type="entry name" value="tRNA_thiouridyl_MnmA"/>
    <property type="match status" value="1"/>
</dbReference>
<dbReference type="GO" id="GO:0000049">
    <property type="term" value="F:tRNA binding"/>
    <property type="evidence" value="ECO:0007669"/>
    <property type="project" value="UniProtKB-KW"/>
</dbReference>
<dbReference type="GO" id="GO:0005524">
    <property type="term" value="F:ATP binding"/>
    <property type="evidence" value="ECO:0007669"/>
    <property type="project" value="UniProtKB-KW"/>
</dbReference>
<evidence type="ECO:0000256" key="6">
    <source>
        <dbReference type="ARBA" id="ARBA00022694"/>
    </source>
</evidence>
<evidence type="ECO:0000256" key="9">
    <source>
        <dbReference type="ARBA" id="ARBA00022884"/>
    </source>
</evidence>
<comment type="function">
    <text evidence="1">Catalyzes the 2-thiolation of uridine at the wobble position (U34) of mitochondrial tRNA(Lys), tRNA(Glu) and tRNA(Gln). Required for the formation of 5-taurinomethyl-2-thiouridine (tm5s2U) of mitochondrial tRNA(Lys), tRNA(Glu), and tRNA(Gln) at the wobble position. ATP is required to activate the C2 atom of the wobble base.</text>
</comment>
<keyword evidence="7" id="KW-0547">Nucleotide-binding</keyword>
<evidence type="ECO:0000256" key="11">
    <source>
        <dbReference type="ARBA" id="ARBA00049564"/>
    </source>
</evidence>
<keyword evidence="4" id="KW-0820">tRNA-binding</keyword>
<dbReference type="Gene3D" id="2.30.30.280">
    <property type="entry name" value="Adenine nucleotide alpha hydrolases-like domains"/>
    <property type="match status" value="1"/>
</dbReference>
<evidence type="ECO:0000313" key="14">
    <source>
        <dbReference type="EMBL" id="QDZ17577.1"/>
    </source>
</evidence>
<protein>
    <recommendedName>
        <fullName evidence="3">tRNA-5-taurinomethyluridine 2-sulfurtransferase</fullName>
        <ecNumber evidence="3">2.8.1.14</ecNumber>
    </recommendedName>
</protein>
<dbReference type="Pfam" id="PF20258">
    <property type="entry name" value="tRNA_Me_trans_C"/>
    <property type="match status" value="1"/>
</dbReference>
<feature type="domain" description="tRNA-specific 2-thiouridylase MnmA-like central" evidence="13">
    <location>
        <begin position="261"/>
        <end position="322"/>
    </location>
</feature>
<dbReference type="PANTHER" id="PTHR11933:SF5">
    <property type="entry name" value="MITOCHONDRIAL TRNA-SPECIFIC 2-THIOURIDYLASE 1"/>
    <property type="match status" value="1"/>
</dbReference>
<dbReference type="Gene3D" id="3.40.50.620">
    <property type="entry name" value="HUPs"/>
    <property type="match status" value="1"/>
</dbReference>
<dbReference type="CDD" id="cd01998">
    <property type="entry name" value="MnmA_TRMU-like"/>
    <property type="match status" value="1"/>
</dbReference>
<dbReference type="EMBL" id="CP031034">
    <property type="protein sequence ID" value="QDZ17577.1"/>
    <property type="molecule type" value="Genomic_DNA"/>
</dbReference>
<dbReference type="GO" id="GO:0002143">
    <property type="term" value="P:tRNA wobble position uridine thiolation"/>
    <property type="evidence" value="ECO:0007669"/>
    <property type="project" value="TreeGrafter"/>
</dbReference>
<feature type="domain" description="tRNA-specific 2-thiouridylase MnmA-like C-terminal" evidence="12">
    <location>
        <begin position="405"/>
        <end position="434"/>
    </location>
</feature>
<gene>
    <name evidence="14" type="ORF">A3770_01p00950</name>
</gene>
<dbReference type="FunFam" id="2.30.30.280:FF:000001">
    <property type="entry name" value="tRNA-specific 2-thiouridylase MnmA"/>
    <property type="match status" value="1"/>
</dbReference>
<accession>A0A5B8MB40</accession>